<dbReference type="GO" id="GO:0043190">
    <property type="term" value="C:ATP-binding cassette (ABC) transporter complex"/>
    <property type="evidence" value="ECO:0007669"/>
    <property type="project" value="InterPro"/>
</dbReference>
<evidence type="ECO:0000313" key="12">
    <source>
        <dbReference type="EMBL" id="TPR44178.1"/>
    </source>
</evidence>
<dbReference type="InterPro" id="IPR000515">
    <property type="entry name" value="MetI-like"/>
</dbReference>
<dbReference type="Pfam" id="PF00497">
    <property type="entry name" value="SBP_bac_3"/>
    <property type="match status" value="1"/>
</dbReference>
<comment type="similarity">
    <text evidence="2">Belongs to the binding-protein-dependent transport system permease family. HisMQ subfamily.</text>
</comment>
<feature type="transmembrane region" description="Helical" evidence="9">
    <location>
        <begin position="296"/>
        <end position="316"/>
    </location>
</feature>
<evidence type="ECO:0000256" key="8">
    <source>
        <dbReference type="ARBA" id="ARBA00023136"/>
    </source>
</evidence>
<evidence type="ECO:0000256" key="4">
    <source>
        <dbReference type="ARBA" id="ARBA00022475"/>
    </source>
</evidence>
<comment type="subcellular location">
    <subcellularLocation>
        <location evidence="1 9">Cell membrane</location>
        <topology evidence="1 9">Multi-pass membrane protein</topology>
    </subcellularLocation>
</comment>
<keyword evidence="7 9" id="KW-1133">Transmembrane helix</keyword>
<keyword evidence="3 9" id="KW-0813">Transport</keyword>
<feature type="domain" description="ABC transmembrane type-1" evidence="11">
    <location>
        <begin position="292"/>
        <end position="476"/>
    </location>
</feature>
<feature type="chain" id="PRO_5040488970" evidence="10">
    <location>
        <begin position="29"/>
        <end position="492"/>
    </location>
</feature>
<dbReference type="GO" id="GO:0022857">
    <property type="term" value="F:transmembrane transporter activity"/>
    <property type="evidence" value="ECO:0007669"/>
    <property type="project" value="InterPro"/>
</dbReference>
<dbReference type="SMART" id="SM00062">
    <property type="entry name" value="PBPb"/>
    <property type="match status" value="1"/>
</dbReference>
<evidence type="ECO:0000313" key="13">
    <source>
        <dbReference type="Proteomes" id="UP000784700"/>
    </source>
</evidence>
<dbReference type="InterPro" id="IPR043429">
    <property type="entry name" value="ArtM/GltK/GlnP/TcyL/YhdX-like"/>
</dbReference>
<evidence type="ECO:0000256" key="7">
    <source>
        <dbReference type="ARBA" id="ARBA00022989"/>
    </source>
</evidence>
<feature type="transmembrane region" description="Helical" evidence="9">
    <location>
        <begin position="346"/>
        <end position="369"/>
    </location>
</feature>
<dbReference type="GO" id="GO:0006865">
    <property type="term" value="P:amino acid transport"/>
    <property type="evidence" value="ECO:0007669"/>
    <property type="project" value="UniProtKB-KW"/>
</dbReference>
<dbReference type="RefSeq" id="WP_140934443.1">
    <property type="nucleotide sequence ID" value="NZ_QUBF01000003.1"/>
</dbReference>
<evidence type="ECO:0000256" key="10">
    <source>
        <dbReference type="SAM" id="SignalP"/>
    </source>
</evidence>
<feature type="signal peptide" evidence="10">
    <location>
        <begin position="1"/>
        <end position="28"/>
    </location>
</feature>
<keyword evidence="5 9" id="KW-0812">Transmembrane</keyword>
<evidence type="ECO:0000256" key="3">
    <source>
        <dbReference type="ARBA" id="ARBA00022448"/>
    </source>
</evidence>
<evidence type="ECO:0000256" key="1">
    <source>
        <dbReference type="ARBA" id="ARBA00004651"/>
    </source>
</evidence>
<evidence type="ECO:0000256" key="6">
    <source>
        <dbReference type="ARBA" id="ARBA00022970"/>
    </source>
</evidence>
<organism evidence="12 13">
    <name type="scientific">Apilactobacillus micheneri</name>
    <dbReference type="NCBI Taxonomy" id="1899430"/>
    <lineage>
        <taxon>Bacteria</taxon>
        <taxon>Bacillati</taxon>
        <taxon>Bacillota</taxon>
        <taxon>Bacilli</taxon>
        <taxon>Lactobacillales</taxon>
        <taxon>Lactobacillaceae</taxon>
        <taxon>Apilactobacillus</taxon>
    </lineage>
</organism>
<feature type="transmembrane region" description="Helical" evidence="9">
    <location>
        <begin position="457"/>
        <end position="475"/>
    </location>
</feature>
<dbReference type="PANTHER" id="PTHR30614">
    <property type="entry name" value="MEMBRANE COMPONENT OF AMINO ACID ABC TRANSPORTER"/>
    <property type="match status" value="1"/>
</dbReference>
<sequence>MKHFKFIAIMFIFFIGLLGMFSTTNVNAANTNDHYLANIKKKGNLVMGTSPDYPPYEFLGNKDGQNEVEGADVQLGQKIAKDMGVKLQVKSMGFDSLLVGLQTNKVDMVIAGLNKTPQRAKSVSFSNSYYKSGTGLIINKDEKNKIKDYHDLKGKAVGAQVGSVQYDSMKKLAGVSTKGMENANDLIMALKSNKISAVAMDQSVAQAYANHNSGIVTIPSGLHSGDSDNNIAFSKGANSLFQSANKTITNLQKDNQYTNKFIPTAINEMPNNKNQSTANSMWQYKDFFISGIENTILISVISVIFGIILGVIFALMRLSHNWLLHAVAVCYIEFIRGTPQLVQIMFVYFGLGAVVNVPALTAGIVAISINSGAYVAEIIRGGITSISVGQNEAALSLGLSSKQSMRYIVLPQAFKNIWPALGNELVTLIKDSSLASVIGVGELMYQMRAVQADTYKGVAPIAIIMVIYFIITFTISRMMKYFEGKFNHGTND</sequence>
<reference evidence="12" key="1">
    <citation type="submission" date="2018-08" db="EMBL/GenBank/DDBJ databases">
        <title>Comparative genomics of wild bee and flower associated Lactobacillus reveals potential adaptation to the bee host.</title>
        <authorList>
            <person name="Vuong H.Q."/>
            <person name="Mcfrederick Q.S."/>
        </authorList>
    </citation>
    <scope>NUCLEOTIDE SEQUENCE</scope>
    <source>
        <strain evidence="12">HV_63</strain>
    </source>
</reference>
<protein>
    <submittedName>
        <fullName evidence="12">ABC transporter permease subunit</fullName>
    </submittedName>
</protein>
<dbReference type="InterPro" id="IPR035906">
    <property type="entry name" value="MetI-like_sf"/>
</dbReference>
<accession>A0A9Q8IMA3</accession>
<evidence type="ECO:0000259" key="11">
    <source>
        <dbReference type="PROSITE" id="PS50928"/>
    </source>
</evidence>
<dbReference type="SUPFAM" id="SSF161098">
    <property type="entry name" value="MetI-like"/>
    <property type="match status" value="1"/>
</dbReference>
<keyword evidence="6" id="KW-0029">Amino-acid transport</keyword>
<dbReference type="EMBL" id="QUBG01000003">
    <property type="protein sequence ID" value="TPR44178.1"/>
    <property type="molecule type" value="Genomic_DNA"/>
</dbReference>
<dbReference type="Pfam" id="PF00528">
    <property type="entry name" value="BPD_transp_1"/>
    <property type="match status" value="1"/>
</dbReference>
<dbReference type="CDD" id="cd06261">
    <property type="entry name" value="TM_PBP2"/>
    <property type="match status" value="1"/>
</dbReference>
<dbReference type="NCBIfam" id="TIGR01726">
    <property type="entry name" value="HEQRo_perm_3TM"/>
    <property type="match status" value="1"/>
</dbReference>
<dbReference type="Gene3D" id="1.10.3720.10">
    <property type="entry name" value="MetI-like"/>
    <property type="match status" value="1"/>
</dbReference>
<dbReference type="Proteomes" id="UP000784700">
    <property type="component" value="Unassembled WGS sequence"/>
</dbReference>
<evidence type="ECO:0000256" key="2">
    <source>
        <dbReference type="ARBA" id="ARBA00010072"/>
    </source>
</evidence>
<dbReference type="SUPFAM" id="SSF53850">
    <property type="entry name" value="Periplasmic binding protein-like II"/>
    <property type="match status" value="1"/>
</dbReference>
<dbReference type="InterPro" id="IPR001638">
    <property type="entry name" value="Solute-binding_3/MltF_N"/>
</dbReference>
<dbReference type="FunFam" id="1.10.3720.10:FF:000033">
    <property type="entry name" value="Polar amino acid ABC transporter permease"/>
    <property type="match status" value="1"/>
</dbReference>
<evidence type="ECO:0000256" key="9">
    <source>
        <dbReference type="RuleBase" id="RU363032"/>
    </source>
</evidence>
<gene>
    <name evidence="12" type="ORF">DY130_03840</name>
</gene>
<comment type="caution">
    <text evidence="12">The sequence shown here is derived from an EMBL/GenBank/DDBJ whole genome shotgun (WGS) entry which is preliminary data.</text>
</comment>
<dbReference type="AlphaFoldDB" id="A0A9Q8IMA3"/>
<dbReference type="PROSITE" id="PS50928">
    <property type="entry name" value="ABC_TM1"/>
    <property type="match status" value="1"/>
</dbReference>
<keyword evidence="10" id="KW-0732">Signal</keyword>
<name>A0A9Q8IMA3_9LACO</name>
<proteinExistence type="inferred from homology"/>
<dbReference type="InterPro" id="IPR010065">
    <property type="entry name" value="AA_ABC_transptr_permease_3TM"/>
</dbReference>
<dbReference type="Gene3D" id="3.40.190.10">
    <property type="entry name" value="Periplasmic binding protein-like II"/>
    <property type="match status" value="2"/>
</dbReference>
<keyword evidence="4" id="KW-1003">Cell membrane</keyword>
<evidence type="ECO:0000256" key="5">
    <source>
        <dbReference type="ARBA" id="ARBA00022692"/>
    </source>
</evidence>
<keyword evidence="8 9" id="KW-0472">Membrane</keyword>
<dbReference type="PANTHER" id="PTHR30614:SF20">
    <property type="entry name" value="GLUTAMINE TRANSPORT SYSTEM PERMEASE PROTEIN GLNP"/>
    <property type="match status" value="1"/>
</dbReference>